<sequence length="560" mass="60988">MSRYRWLEPAPAPSSAFDLTDFPLLSVILARRGITSLQQARSFLQPRVHELADPYGLPDLELAAERVRSAIRNRRPIAVFGDYDVDGLTSTALLTRVLRSLGAEVRPYVPNRLQDGYGLNLAAIDRIIKDGAALLLTADCGTSNGRELAMAQRAGLETVVLDHHHAHGVELPGTAFVSPRREDCRYPFREMSAVGVCYHLVRALAGEDVAAAMLPLVALGTVADVVPLVGENRIKVHHGLARFGSDAPLGLKELARQADLDPFGVTSWHCGFILGPRINAAGRMADPLTALDLLLTDDPAKASRLALELGKLNARRQREMERMIAEAEEKLRHGGRDAGPLLVLADTAWSIGLVGLVAGRLVERYRRPAIVLERGPDVSRGSARSIDGFNIAEALGQCHDLLLEHGGHSMAAGLTIETERLVELEERLVGILDATVGDDIPTPTLQLDAELHSSELTLETERLVSLLEPTGHGNAAPRFFARGLAVRRPRVSRDGKHLMFQAVGSDGTAVRAVFFNGAYALPDLVRLGRVDLAFSLKRDSWKGETRVELDVLDFRPATEF</sequence>
<dbReference type="InterPro" id="IPR001667">
    <property type="entry name" value="DDH_dom"/>
</dbReference>
<dbReference type="Pfam" id="PF17768">
    <property type="entry name" value="RecJ_OB"/>
    <property type="match status" value="1"/>
</dbReference>
<dbReference type="InterPro" id="IPR004610">
    <property type="entry name" value="RecJ"/>
</dbReference>
<keyword evidence="4" id="KW-0378">Hydrolase</keyword>
<keyword evidence="3" id="KW-0540">Nuclease</keyword>
<evidence type="ECO:0000256" key="1">
    <source>
        <dbReference type="ARBA" id="ARBA00005915"/>
    </source>
</evidence>
<proteinExistence type="inferred from homology"/>
<evidence type="ECO:0000256" key="5">
    <source>
        <dbReference type="ARBA" id="ARBA00022839"/>
    </source>
</evidence>
<protein>
    <recommendedName>
        <fullName evidence="2">Single-stranded-DNA-specific exonuclease RecJ</fullName>
    </recommendedName>
</protein>
<evidence type="ECO:0000259" key="6">
    <source>
        <dbReference type="Pfam" id="PF01368"/>
    </source>
</evidence>
<dbReference type="GO" id="GO:0003676">
    <property type="term" value="F:nucleic acid binding"/>
    <property type="evidence" value="ECO:0007669"/>
    <property type="project" value="InterPro"/>
</dbReference>
<organism evidence="9 10">
    <name type="scientific">Nitrolancea hollandica Lb</name>
    <dbReference type="NCBI Taxonomy" id="1129897"/>
    <lineage>
        <taxon>Bacteria</taxon>
        <taxon>Pseudomonadati</taxon>
        <taxon>Thermomicrobiota</taxon>
        <taxon>Thermomicrobia</taxon>
        <taxon>Sphaerobacterales</taxon>
        <taxon>Sphaerobacterineae</taxon>
        <taxon>Sphaerobacteraceae</taxon>
        <taxon>Nitrolancea</taxon>
    </lineage>
</organism>
<feature type="domain" description="DDH" evidence="6">
    <location>
        <begin position="77"/>
        <end position="221"/>
    </location>
</feature>
<comment type="similarity">
    <text evidence="1">Belongs to the RecJ family.</text>
</comment>
<keyword evidence="5 9" id="KW-0269">Exonuclease</keyword>
<reference evidence="9 10" key="1">
    <citation type="journal article" date="2012" name="ISME J.">
        <title>Nitrification expanded: discovery, physiology and genomics of a nitrite-oxidizing bacterium from the phylum Chloroflexi.</title>
        <authorList>
            <person name="Sorokin D.Y."/>
            <person name="Lucker S."/>
            <person name="Vejmelkova D."/>
            <person name="Kostrikina N.A."/>
            <person name="Kleerebezem R."/>
            <person name="Rijpstra W.I."/>
            <person name="Damste J.S."/>
            <person name="Le Paslier D."/>
            <person name="Muyzer G."/>
            <person name="Wagner M."/>
            <person name="van Loosdrecht M.C."/>
            <person name="Daims H."/>
        </authorList>
    </citation>
    <scope>NUCLEOTIDE SEQUENCE [LARGE SCALE GENOMIC DNA]</scope>
    <source>
        <strain evidence="10">none</strain>
    </source>
</reference>
<dbReference type="PANTHER" id="PTHR30255:SF2">
    <property type="entry name" value="SINGLE-STRANDED-DNA-SPECIFIC EXONUCLEASE RECJ"/>
    <property type="match status" value="1"/>
</dbReference>
<evidence type="ECO:0000256" key="4">
    <source>
        <dbReference type="ARBA" id="ARBA00022801"/>
    </source>
</evidence>
<dbReference type="InterPro" id="IPR051673">
    <property type="entry name" value="SSDNA_exonuclease_RecJ"/>
</dbReference>
<evidence type="ECO:0000256" key="3">
    <source>
        <dbReference type="ARBA" id="ARBA00022722"/>
    </source>
</evidence>
<evidence type="ECO:0000313" key="10">
    <source>
        <dbReference type="Proteomes" id="UP000004221"/>
    </source>
</evidence>
<dbReference type="GO" id="GO:0006281">
    <property type="term" value="P:DNA repair"/>
    <property type="evidence" value="ECO:0007669"/>
    <property type="project" value="InterPro"/>
</dbReference>
<dbReference type="Proteomes" id="UP000004221">
    <property type="component" value="Unassembled WGS sequence"/>
</dbReference>
<evidence type="ECO:0000256" key="2">
    <source>
        <dbReference type="ARBA" id="ARBA00019841"/>
    </source>
</evidence>
<dbReference type="InterPro" id="IPR003156">
    <property type="entry name" value="DHHA1_dom"/>
</dbReference>
<feature type="domain" description="DHHA1" evidence="7">
    <location>
        <begin position="341"/>
        <end position="426"/>
    </location>
</feature>
<gene>
    <name evidence="9" type="ORF">NITHO_1430004</name>
</gene>
<dbReference type="Gene3D" id="3.10.310.30">
    <property type="match status" value="1"/>
</dbReference>
<dbReference type="Pfam" id="PF02272">
    <property type="entry name" value="DHHA1"/>
    <property type="match status" value="1"/>
</dbReference>
<dbReference type="PANTHER" id="PTHR30255">
    <property type="entry name" value="SINGLE-STRANDED-DNA-SPECIFIC EXONUCLEASE RECJ"/>
    <property type="match status" value="1"/>
</dbReference>
<dbReference type="Gene3D" id="3.90.1640.30">
    <property type="match status" value="1"/>
</dbReference>
<evidence type="ECO:0000313" key="9">
    <source>
        <dbReference type="EMBL" id="CCF82674.1"/>
    </source>
</evidence>
<dbReference type="SUPFAM" id="SSF64182">
    <property type="entry name" value="DHH phosphoesterases"/>
    <property type="match status" value="1"/>
</dbReference>
<dbReference type="GO" id="GO:0006310">
    <property type="term" value="P:DNA recombination"/>
    <property type="evidence" value="ECO:0007669"/>
    <property type="project" value="InterPro"/>
</dbReference>
<feature type="domain" description="RecJ OB" evidence="8">
    <location>
        <begin position="447"/>
        <end position="552"/>
    </location>
</feature>
<dbReference type="InterPro" id="IPR041122">
    <property type="entry name" value="RecJ_OB"/>
</dbReference>
<evidence type="ECO:0000259" key="8">
    <source>
        <dbReference type="Pfam" id="PF17768"/>
    </source>
</evidence>
<dbReference type="GO" id="GO:0008409">
    <property type="term" value="F:5'-3' exonuclease activity"/>
    <property type="evidence" value="ECO:0007669"/>
    <property type="project" value="InterPro"/>
</dbReference>
<dbReference type="Pfam" id="PF01368">
    <property type="entry name" value="DHH"/>
    <property type="match status" value="1"/>
</dbReference>
<evidence type="ECO:0000259" key="7">
    <source>
        <dbReference type="Pfam" id="PF02272"/>
    </source>
</evidence>
<dbReference type="NCBIfam" id="TIGR00644">
    <property type="entry name" value="recJ"/>
    <property type="match status" value="1"/>
</dbReference>
<dbReference type="InterPro" id="IPR038763">
    <property type="entry name" value="DHH_sf"/>
</dbReference>
<name>I4EDB2_9BACT</name>
<dbReference type="EMBL" id="CAGS01000050">
    <property type="protein sequence ID" value="CCF82674.1"/>
    <property type="molecule type" value="Genomic_DNA"/>
</dbReference>
<dbReference type="AlphaFoldDB" id="I4EDB2"/>
<keyword evidence="10" id="KW-1185">Reference proteome</keyword>
<comment type="caution">
    <text evidence="9">The sequence shown here is derived from an EMBL/GenBank/DDBJ whole genome shotgun (WGS) entry which is preliminary data.</text>
</comment>
<accession>I4EDB2</accession>